<dbReference type="Pfam" id="PF00384">
    <property type="entry name" value="Molybdopterin"/>
    <property type="match status" value="1"/>
</dbReference>
<dbReference type="InterPro" id="IPR050123">
    <property type="entry name" value="Prok_molybdopt-oxidoreductase"/>
</dbReference>
<comment type="caution">
    <text evidence="9">The sequence shown here is derived from an EMBL/GenBank/DDBJ whole genome shotgun (WGS) entry which is preliminary data.</text>
</comment>
<dbReference type="GO" id="GO:0045333">
    <property type="term" value="P:cellular respiration"/>
    <property type="evidence" value="ECO:0007669"/>
    <property type="project" value="UniProtKB-ARBA"/>
</dbReference>
<dbReference type="InterPro" id="IPR006656">
    <property type="entry name" value="Mopterin_OxRdtase"/>
</dbReference>
<proteinExistence type="predicted"/>
<dbReference type="InterPro" id="IPR006657">
    <property type="entry name" value="MoPterin_dinucl-bd_dom"/>
</dbReference>
<feature type="domain" description="Molybdopterin oxidoreductase" evidence="6">
    <location>
        <begin position="42"/>
        <end position="465"/>
    </location>
</feature>
<evidence type="ECO:0000256" key="4">
    <source>
        <dbReference type="ARBA" id="ARBA00023004"/>
    </source>
</evidence>
<dbReference type="Gene3D" id="2.20.25.90">
    <property type="entry name" value="ADC-like domains"/>
    <property type="match status" value="1"/>
</dbReference>
<evidence type="ECO:0000256" key="2">
    <source>
        <dbReference type="ARBA" id="ARBA00022723"/>
    </source>
</evidence>
<dbReference type="SUPFAM" id="SSF53706">
    <property type="entry name" value="Formate dehydrogenase/DMSO reductase, domains 1-3"/>
    <property type="match status" value="1"/>
</dbReference>
<dbReference type="PANTHER" id="PTHR43105:SF9">
    <property type="entry name" value="NADPH-FE(3+) OXIDOREDUCTASE SUBUNIT ALPHA"/>
    <property type="match status" value="1"/>
</dbReference>
<name>A0A0B8QD92_9VIBR</name>
<keyword evidence="5" id="KW-0411">Iron-sulfur</keyword>
<evidence type="ECO:0000256" key="5">
    <source>
        <dbReference type="ARBA" id="ARBA00023014"/>
    </source>
</evidence>
<dbReference type="EMBL" id="BBSC01000003">
    <property type="protein sequence ID" value="GAM74882.1"/>
    <property type="molecule type" value="Genomic_DNA"/>
</dbReference>
<dbReference type="Gene3D" id="3.40.228.10">
    <property type="entry name" value="Dimethylsulfoxide Reductase, domain 2"/>
    <property type="match status" value="1"/>
</dbReference>
<dbReference type="GO" id="GO:0046872">
    <property type="term" value="F:metal ion binding"/>
    <property type="evidence" value="ECO:0007669"/>
    <property type="project" value="UniProtKB-KW"/>
</dbReference>
<evidence type="ECO:0000256" key="3">
    <source>
        <dbReference type="ARBA" id="ARBA00023002"/>
    </source>
</evidence>
<dbReference type="SUPFAM" id="SSF50692">
    <property type="entry name" value="ADC-like"/>
    <property type="match status" value="1"/>
</dbReference>
<keyword evidence="2" id="KW-0479">Metal-binding</keyword>
<keyword evidence="3" id="KW-0560">Oxidoreductase</keyword>
<dbReference type="GO" id="GO:1990204">
    <property type="term" value="C:oxidoreductase complex"/>
    <property type="evidence" value="ECO:0007669"/>
    <property type="project" value="UniProtKB-ARBA"/>
</dbReference>
<dbReference type="CDD" id="cd02754">
    <property type="entry name" value="MopB_Nitrate-R-NapA-like"/>
    <property type="match status" value="1"/>
</dbReference>
<feature type="domain" description="4Fe-4S Mo/W bis-MGD-type" evidence="8">
    <location>
        <begin position="11"/>
        <end position="37"/>
    </location>
</feature>
<dbReference type="Pfam" id="PF01568">
    <property type="entry name" value="Molydop_binding"/>
    <property type="match status" value="1"/>
</dbReference>
<keyword evidence="4" id="KW-0408">Iron</keyword>
<dbReference type="CDD" id="cd00508">
    <property type="entry name" value="MopB_CT_Fdh-Nap-like"/>
    <property type="match status" value="1"/>
</dbReference>
<evidence type="ECO:0000313" key="9">
    <source>
        <dbReference type="EMBL" id="GAM74882.1"/>
    </source>
</evidence>
<reference evidence="9 10" key="1">
    <citation type="submission" date="2015-01" db="EMBL/GenBank/DDBJ databases">
        <title>Vibrio sp. C94 JCM 19241 whole genome shotgun sequence.</title>
        <authorList>
            <person name="Sawabe T."/>
            <person name="Meirelles P."/>
            <person name="Feng G."/>
            <person name="Sayaka M."/>
            <person name="Hattori M."/>
            <person name="Ohkuma M."/>
        </authorList>
    </citation>
    <scope>NUCLEOTIDE SEQUENCE [LARGE SCALE GENOMIC DNA]</scope>
    <source>
        <strain evidence="10">JCM 19241</strain>
    </source>
</reference>
<keyword evidence="1" id="KW-0004">4Fe-4S</keyword>
<dbReference type="GO" id="GO:0043546">
    <property type="term" value="F:molybdopterin cofactor binding"/>
    <property type="evidence" value="ECO:0007669"/>
    <property type="project" value="InterPro"/>
</dbReference>
<dbReference type="InterPro" id="IPR006963">
    <property type="entry name" value="Mopterin_OxRdtase_4Fe-4S_dom"/>
</dbReference>
<evidence type="ECO:0000259" key="7">
    <source>
        <dbReference type="Pfam" id="PF01568"/>
    </source>
</evidence>
<dbReference type="AlphaFoldDB" id="A0A0B8QD92"/>
<evidence type="ECO:0000259" key="6">
    <source>
        <dbReference type="Pfam" id="PF00384"/>
    </source>
</evidence>
<protein>
    <submittedName>
        <fullName evidence="9">Assimilatory nitrate reductase large subunit</fullName>
    </submittedName>
</protein>
<evidence type="ECO:0000256" key="1">
    <source>
        <dbReference type="ARBA" id="ARBA00022485"/>
    </source>
</evidence>
<reference evidence="9 10" key="2">
    <citation type="submission" date="2015-01" db="EMBL/GenBank/DDBJ databases">
        <authorList>
            <consortium name="NBRP consortium"/>
            <person name="Sawabe T."/>
            <person name="Meirelles P."/>
            <person name="Feng G."/>
            <person name="Sayaka M."/>
            <person name="Hattori M."/>
            <person name="Ohkuma M."/>
        </authorList>
    </citation>
    <scope>NUCLEOTIDE SEQUENCE [LARGE SCALE GENOMIC DNA]</scope>
    <source>
        <strain evidence="10">JCM 19241</strain>
    </source>
</reference>
<dbReference type="Gene3D" id="3.40.50.740">
    <property type="match status" value="1"/>
</dbReference>
<evidence type="ECO:0000259" key="8">
    <source>
        <dbReference type="Pfam" id="PF04879"/>
    </source>
</evidence>
<gene>
    <name evidence="9" type="ORF">JCM19241_1225</name>
</gene>
<dbReference type="Gene3D" id="2.40.40.20">
    <property type="match status" value="1"/>
</dbReference>
<feature type="domain" description="Molybdopterin dinucleotide-binding" evidence="7">
    <location>
        <begin position="569"/>
        <end position="635"/>
    </location>
</feature>
<dbReference type="PANTHER" id="PTHR43105">
    <property type="entry name" value="RESPIRATORY NITRATE REDUCTASE"/>
    <property type="match status" value="1"/>
</dbReference>
<dbReference type="STRING" id="1481914.JCM19241_1225"/>
<dbReference type="GO" id="GO:0016020">
    <property type="term" value="C:membrane"/>
    <property type="evidence" value="ECO:0007669"/>
    <property type="project" value="TreeGrafter"/>
</dbReference>
<organism evidence="9 10">
    <name type="scientific">Vibrio ishigakensis</name>
    <dbReference type="NCBI Taxonomy" id="1481914"/>
    <lineage>
        <taxon>Bacteria</taxon>
        <taxon>Pseudomonadati</taxon>
        <taxon>Pseudomonadota</taxon>
        <taxon>Gammaproteobacteria</taxon>
        <taxon>Vibrionales</taxon>
        <taxon>Vibrionaceae</taxon>
        <taxon>Vibrio</taxon>
    </lineage>
</organism>
<dbReference type="GO" id="GO:0016491">
    <property type="term" value="F:oxidoreductase activity"/>
    <property type="evidence" value="ECO:0007669"/>
    <property type="project" value="UniProtKB-KW"/>
</dbReference>
<sequence>MEARPKSSGELEVRGDKDHPSNFGKLCTKGIALGDTVIHDGRLLAPTKKQQGKAETVSWDEALNLTANKFSEAIEKYGPDSVAFYVSGQLLTEDYYVANKLIKGFMGTSNIDSNSRLCMASSVVGHKRAFGTDTVPVCYEDLEKAELVVLVGSNLAWCHPVLFQRLRAAKQDNSDLKVVVIDPRVTETCSIADEHLAINSGSDVALFNGLLAYLTTNGYLDAEFIEANTNGFEDALQSALLESDIEHKTGLTASQLARFYSDFATTDKVVTVYSQGVNQSSQGSDKVNSILNCHLATGKIGKLGAGPFSVTGQPNAMGGREVGALANTLTAHMEYDNPQHLQAISDFWGTENLASKPGLKAIDMFDAMLEGKIKAVWIMATNPMVSLPDSAKIEAALKACPFVVVSDCIADTATTRMADLLLPAQGWSEKSGTVTNSERRISRQRRVLPSPGMAKPDWWIVSQVGQRMGFGEAFDYLHEGEIFREYAKLTTLENSNGERDLNLIGLTQLDDQGYSKLSPQQWPVLEVQQELTNQRFFSDGSFFTQDKKANFIAVSHSEPISQASEAFPLLLNSGRTRDHWHTMTRTGLSARLAEHQAEPFVLIHPQTAKEYGVESNQIVAVSNEQGKCLVRAQIS</sequence>
<evidence type="ECO:0000313" key="10">
    <source>
        <dbReference type="Proteomes" id="UP000031666"/>
    </source>
</evidence>
<dbReference type="InterPro" id="IPR009010">
    <property type="entry name" value="Asp_de-COase-like_dom_sf"/>
</dbReference>
<dbReference type="GO" id="GO:0051539">
    <property type="term" value="F:4 iron, 4 sulfur cluster binding"/>
    <property type="evidence" value="ECO:0007669"/>
    <property type="project" value="UniProtKB-KW"/>
</dbReference>
<dbReference type="Proteomes" id="UP000031666">
    <property type="component" value="Unassembled WGS sequence"/>
</dbReference>
<accession>A0A0B8QD92</accession>
<dbReference type="Pfam" id="PF04879">
    <property type="entry name" value="Molybdop_Fe4S4"/>
    <property type="match status" value="1"/>
</dbReference>